<evidence type="ECO:0000313" key="3">
    <source>
        <dbReference type="Proteomes" id="UP001252186"/>
    </source>
</evidence>
<feature type="chain" id="PRO_5047297698" description="Outer membrane protein beta-barrel domain-containing protein" evidence="1">
    <location>
        <begin position="19"/>
        <end position="254"/>
    </location>
</feature>
<dbReference type="RefSeq" id="WP_311593433.1">
    <property type="nucleotide sequence ID" value="NZ_JAVRHV010000004.1"/>
</dbReference>
<accession>A0ABU2Y5E2</accession>
<name>A0ABU2Y5E2_9FLAO</name>
<evidence type="ECO:0008006" key="4">
    <source>
        <dbReference type="Google" id="ProtNLM"/>
    </source>
</evidence>
<reference evidence="2 3" key="1">
    <citation type="submission" date="2023-09" db="EMBL/GenBank/DDBJ databases">
        <authorList>
            <person name="Rey-Velasco X."/>
        </authorList>
    </citation>
    <scope>NUCLEOTIDE SEQUENCE [LARGE SCALE GENOMIC DNA]</scope>
    <source>
        <strain evidence="2 3">P050</strain>
    </source>
</reference>
<gene>
    <name evidence="2" type="ORF">RM519_09205</name>
</gene>
<organism evidence="2 3">
    <name type="scientific">Urechidicola vernalis</name>
    <dbReference type="NCBI Taxonomy" id="3075600"/>
    <lineage>
        <taxon>Bacteria</taxon>
        <taxon>Pseudomonadati</taxon>
        <taxon>Bacteroidota</taxon>
        <taxon>Flavobacteriia</taxon>
        <taxon>Flavobacteriales</taxon>
        <taxon>Flavobacteriaceae</taxon>
        <taxon>Urechidicola</taxon>
    </lineage>
</organism>
<proteinExistence type="predicted"/>
<dbReference type="Proteomes" id="UP001252186">
    <property type="component" value="Unassembled WGS sequence"/>
</dbReference>
<evidence type="ECO:0000256" key="1">
    <source>
        <dbReference type="SAM" id="SignalP"/>
    </source>
</evidence>
<feature type="signal peptide" evidence="1">
    <location>
        <begin position="1"/>
        <end position="18"/>
    </location>
</feature>
<comment type="caution">
    <text evidence="2">The sequence shown here is derived from an EMBL/GenBank/DDBJ whole genome shotgun (WGS) entry which is preliminary data.</text>
</comment>
<dbReference type="EMBL" id="JAVRHV010000004">
    <property type="protein sequence ID" value="MDT0553419.1"/>
    <property type="molecule type" value="Genomic_DNA"/>
</dbReference>
<keyword evidence="3" id="KW-1185">Reference proteome</keyword>
<keyword evidence="1" id="KW-0732">Signal</keyword>
<evidence type="ECO:0000313" key="2">
    <source>
        <dbReference type="EMBL" id="MDT0553419.1"/>
    </source>
</evidence>
<sequence>MKKIIFCTALLCSLLINAQDSNINSSSDENQRTFLVEPYLMFPNMSGVNQIKRLPAVEVDANPGDIFGQLKFGGMLYFETTKNDWTLSSDFLYMHLAMGVEEGLLVQSGELVLKELLFEVSGLKRVTNWLEVGVGVRMISLKEDMELQLKVGAIGQITGGLTETWFDPVVILRSNGSFNEQWFYKLRGDLGGFGIGSDFTWQIQAYVGYNFSEKFHLSLGYRNIDIDYENGADTDYFKYDMSTFGPNLRAGFSW</sequence>
<protein>
    <recommendedName>
        <fullName evidence="4">Outer membrane protein beta-barrel domain-containing protein</fullName>
    </recommendedName>
</protein>